<gene>
    <name evidence="3" type="ORF">BD626DRAFT_472122</name>
</gene>
<dbReference type="PANTHER" id="PTHR41774">
    <property type="match status" value="1"/>
</dbReference>
<name>A0A550CVN1_9AGAR</name>
<reference evidence="3 4" key="1">
    <citation type="journal article" date="2019" name="New Phytol.">
        <title>Comparative genomics reveals unique wood-decay strategies and fruiting body development in the Schizophyllaceae.</title>
        <authorList>
            <person name="Almasi E."/>
            <person name="Sahu N."/>
            <person name="Krizsan K."/>
            <person name="Balint B."/>
            <person name="Kovacs G.M."/>
            <person name="Kiss B."/>
            <person name="Cseklye J."/>
            <person name="Drula E."/>
            <person name="Henrissat B."/>
            <person name="Nagy I."/>
            <person name="Chovatia M."/>
            <person name="Adam C."/>
            <person name="LaButti K."/>
            <person name="Lipzen A."/>
            <person name="Riley R."/>
            <person name="Grigoriev I.V."/>
            <person name="Nagy L.G."/>
        </authorList>
    </citation>
    <scope>NUCLEOTIDE SEQUENCE [LARGE SCALE GENOMIC DNA]</scope>
    <source>
        <strain evidence="3 4">NL-1724</strain>
    </source>
</reference>
<proteinExistence type="predicted"/>
<accession>A0A550CVN1</accession>
<feature type="signal peptide" evidence="2">
    <location>
        <begin position="1"/>
        <end position="25"/>
    </location>
</feature>
<evidence type="ECO:0000256" key="2">
    <source>
        <dbReference type="SAM" id="SignalP"/>
    </source>
</evidence>
<protein>
    <recommendedName>
        <fullName evidence="1">ATP phosphoribosyltransferase</fullName>
    </recommendedName>
</protein>
<dbReference type="InterPro" id="IPR015867">
    <property type="entry name" value="N-reg_PII/ATP_PRibTrfase_C"/>
</dbReference>
<dbReference type="SUPFAM" id="SSF102705">
    <property type="entry name" value="NIF3 (NGG1p interacting factor 3)-like"/>
    <property type="match status" value="1"/>
</dbReference>
<dbReference type="STRING" id="97359.A0A550CVN1"/>
<evidence type="ECO:0000313" key="4">
    <source>
        <dbReference type="Proteomes" id="UP000320762"/>
    </source>
</evidence>
<organism evidence="3 4">
    <name type="scientific">Schizophyllum amplum</name>
    <dbReference type="NCBI Taxonomy" id="97359"/>
    <lineage>
        <taxon>Eukaryota</taxon>
        <taxon>Fungi</taxon>
        <taxon>Dikarya</taxon>
        <taxon>Basidiomycota</taxon>
        <taxon>Agaricomycotina</taxon>
        <taxon>Agaricomycetes</taxon>
        <taxon>Agaricomycetidae</taxon>
        <taxon>Agaricales</taxon>
        <taxon>Schizophyllaceae</taxon>
        <taxon>Schizophyllum</taxon>
    </lineage>
</organism>
<dbReference type="PANTHER" id="PTHR41774:SF1">
    <property type="entry name" value="NGG1P INTERACTING FACTOR NIF3"/>
    <property type="match status" value="1"/>
</dbReference>
<dbReference type="OrthoDB" id="15981at2759"/>
<dbReference type="Proteomes" id="UP000320762">
    <property type="component" value="Unassembled WGS sequence"/>
</dbReference>
<sequence>MCHCATMPAHSLMKFKLVFFSPVSATPGVLRRLFERFPDTVGKEGLYRGCAFVGRGVGQFVPQAGASPAIGAAGRAETVEEDRVEVSVRVQERALMSEVIDALKEAHPYEEVVYDVYKVEDF</sequence>
<keyword evidence="4" id="KW-1185">Reference proteome</keyword>
<dbReference type="EMBL" id="VDMD01000001">
    <property type="protein sequence ID" value="TRM68850.1"/>
    <property type="molecule type" value="Genomic_DNA"/>
</dbReference>
<dbReference type="Gene3D" id="3.30.70.120">
    <property type="match status" value="1"/>
</dbReference>
<comment type="caution">
    <text evidence="3">The sequence shown here is derived from an EMBL/GenBank/DDBJ whole genome shotgun (WGS) entry which is preliminary data.</text>
</comment>
<dbReference type="AlphaFoldDB" id="A0A550CVN1"/>
<dbReference type="InterPro" id="IPR036069">
    <property type="entry name" value="DUF34/NIF3_sf"/>
</dbReference>
<feature type="chain" id="PRO_5022096366" description="ATP phosphoribosyltransferase" evidence="2">
    <location>
        <begin position="26"/>
        <end position="122"/>
    </location>
</feature>
<keyword evidence="2" id="KW-0732">Signal</keyword>
<evidence type="ECO:0000313" key="3">
    <source>
        <dbReference type="EMBL" id="TRM68850.1"/>
    </source>
</evidence>
<evidence type="ECO:0000256" key="1">
    <source>
        <dbReference type="ARBA" id="ARBA00020998"/>
    </source>
</evidence>